<evidence type="ECO:0000313" key="2">
    <source>
        <dbReference type="EMBL" id="SDE23469.1"/>
    </source>
</evidence>
<keyword evidence="3" id="KW-1185">Reference proteome</keyword>
<proteinExistence type="predicted"/>
<gene>
    <name evidence="2" type="ORF">SAMN05421636_10455</name>
</gene>
<name>A0A1G7B8Q0_9FLAO</name>
<dbReference type="PANTHER" id="PTHR24637">
    <property type="entry name" value="COLLAGEN"/>
    <property type="match status" value="1"/>
</dbReference>
<organism evidence="2 3">
    <name type="scientific">Pricia antarctica</name>
    <dbReference type="NCBI Taxonomy" id="641691"/>
    <lineage>
        <taxon>Bacteria</taxon>
        <taxon>Pseudomonadati</taxon>
        <taxon>Bacteroidota</taxon>
        <taxon>Flavobacteriia</taxon>
        <taxon>Flavobacteriales</taxon>
        <taxon>Flavobacteriaceae</taxon>
        <taxon>Pricia</taxon>
    </lineage>
</organism>
<feature type="compositionally biased region" description="Acidic residues" evidence="1">
    <location>
        <begin position="104"/>
        <end position="119"/>
    </location>
</feature>
<dbReference type="AlphaFoldDB" id="A0A1G7B8Q0"/>
<reference evidence="2 3" key="1">
    <citation type="submission" date="2016-10" db="EMBL/GenBank/DDBJ databases">
        <authorList>
            <person name="de Groot N.N."/>
        </authorList>
    </citation>
    <scope>NUCLEOTIDE SEQUENCE [LARGE SCALE GENOMIC DNA]</scope>
    <source>
        <strain evidence="2 3">DSM 23421</strain>
    </source>
</reference>
<evidence type="ECO:0000313" key="3">
    <source>
        <dbReference type="Proteomes" id="UP000199109"/>
    </source>
</evidence>
<protein>
    <submittedName>
        <fullName evidence="2">Collagen triple helix repeat-containing protein</fullName>
    </submittedName>
</protein>
<keyword evidence="2" id="KW-0176">Collagen</keyword>
<dbReference type="EMBL" id="FNAO01000004">
    <property type="protein sequence ID" value="SDE23469.1"/>
    <property type="molecule type" value="Genomic_DNA"/>
</dbReference>
<accession>A0A1G7B8Q0</accession>
<dbReference type="Proteomes" id="UP000199109">
    <property type="component" value="Unassembled WGS sequence"/>
</dbReference>
<evidence type="ECO:0000256" key="1">
    <source>
        <dbReference type="SAM" id="MobiDB-lite"/>
    </source>
</evidence>
<dbReference type="STRING" id="641691.SAMN05421636_10455"/>
<dbReference type="PROSITE" id="PS51257">
    <property type="entry name" value="PROKAR_LIPOPROTEIN"/>
    <property type="match status" value="1"/>
</dbReference>
<dbReference type="RefSeq" id="WP_217633301.1">
    <property type="nucleotide sequence ID" value="NZ_FNAO01000004.1"/>
</dbReference>
<dbReference type="PANTHER" id="PTHR24637:SF421">
    <property type="entry name" value="CUTICLE COLLAGEN DPY-2"/>
    <property type="match status" value="1"/>
</dbReference>
<sequence>MKATMNFLKNGLIVLVLIAASCTKDSVDGPAGPTGPQGEQGLNGEQGVPGEKGDPGAAGIDGEALGVPGPQGDVGATGPQGPTGPKGDTGATGAQGLPGVNGQDGDDGQDGQDGQDGEDSNMSARSVVVNPLIFSEDTYFETAVSIANNEVVLGYIQSRLDTGQFYPGTWYAIPTPKFVGFHFVDYVITTSWDNDSFRFDMFETDGSLKFIPAGRSIDINALKLIIITVNPVAVAKTTPTEAVVSRLENSRVDINDYEAVSKYFGIDVN</sequence>
<feature type="region of interest" description="Disordered" evidence="1">
    <location>
        <begin position="27"/>
        <end position="122"/>
    </location>
</feature>
<dbReference type="Pfam" id="PF01391">
    <property type="entry name" value="Collagen"/>
    <property type="match status" value="1"/>
</dbReference>
<dbReference type="InterPro" id="IPR008160">
    <property type="entry name" value="Collagen"/>
</dbReference>